<name>A0A8J7KD44_9BACL</name>
<dbReference type="RefSeq" id="WP_194563678.1">
    <property type="nucleotide sequence ID" value="NZ_JADKPV010000009.1"/>
</dbReference>
<dbReference type="PANTHER" id="PTHR34352:SF1">
    <property type="entry name" value="PROTEIN YHFA"/>
    <property type="match status" value="1"/>
</dbReference>
<sequence length="127" mass="14265">MKFNMTDTGYTMTTDFGTIDISGDATKGFKPGELLVSAVVICSAGVLRQVLKKMRIDVKNLDVEVKEIKRVEEEGNRIKKIHFHFTVEADHLTEKKLEKAIEVSTKNCAMAQTVKNSIELVKTYTII</sequence>
<dbReference type="Proteomes" id="UP000622653">
    <property type="component" value="Unassembled WGS sequence"/>
</dbReference>
<dbReference type="InterPro" id="IPR015946">
    <property type="entry name" value="KH_dom-like_a/b"/>
</dbReference>
<dbReference type="Gene3D" id="3.30.300.20">
    <property type="match status" value="1"/>
</dbReference>
<dbReference type="PANTHER" id="PTHR34352">
    <property type="entry name" value="PROTEIN YHFA"/>
    <property type="match status" value="1"/>
</dbReference>
<dbReference type="EMBL" id="JADKPV010000009">
    <property type="protein sequence ID" value="MBF4502192.1"/>
    <property type="molecule type" value="Genomic_DNA"/>
</dbReference>
<keyword evidence="2" id="KW-1185">Reference proteome</keyword>
<evidence type="ECO:0000313" key="2">
    <source>
        <dbReference type="Proteomes" id="UP000622653"/>
    </source>
</evidence>
<dbReference type="InterPro" id="IPR036102">
    <property type="entry name" value="OsmC/Ohrsf"/>
</dbReference>
<organism evidence="1 2">
    <name type="scientific">Savagea serpentis</name>
    <dbReference type="NCBI Taxonomy" id="2785297"/>
    <lineage>
        <taxon>Bacteria</taxon>
        <taxon>Bacillati</taxon>
        <taxon>Bacillota</taxon>
        <taxon>Bacilli</taxon>
        <taxon>Bacillales</taxon>
        <taxon>Caryophanaceae</taxon>
        <taxon>Savagea</taxon>
    </lineage>
</organism>
<reference evidence="1" key="1">
    <citation type="submission" date="2020-11" db="EMBL/GenBank/DDBJ databases">
        <title>Multidrug resistant novel bacterium Savagea serpentis sp. nov., isolated from the scats of a vine snake (Ahaetulla nasuta).</title>
        <authorList>
            <person name="Venkata Ramana V."/>
            <person name="Vikas Patil S."/>
            <person name="Yogita Lugani V."/>
        </authorList>
    </citation>
    <scope>NUCLEOTIDE SEQUENCE</scope>
    <source>
        <strain evidence="1">SN6</strain>
    </source>
</reference>
<dbReference type="AlphaFoldDB" id="A0A8J7KD44"/>
<proteinExistence type="predicted"/>
<dbReference type="SUPFAM" id="SSF82784">
    <property type="entry name" value="OsmC-like"/>
    <property type="match status" value="1"/>
</dbReference>
<dbReference type="Pfam" id="PF02566">
    <property type="entry name" value="OsmC"/>
    <property type="match status" value="1"/>
</dbReference>
<accession>A0A8J7KD44</accession>
<gene>
    <name evidence="1" type="ORF">IRY55_12555</name>
</gene>
<evidence type="ECO:0000313" key="1">
    <source>
        <dbReference type="EMBL" id="MBF4502192.1"/>
    </source>
</evidence>
<protein>
    <submittedName>
        <fullName evidence="1">OsmC family protein</fullName>
    </submittedName>
</protein>
<dbReference type="InterPro" id="IPR003718">
    <property type="entry name" value="OsmC/Ohr_fam"/>
</dbReference>
<comment type="caution">
    <text evidence="1">The sequence shown here is derived from an EMBL/GenBank/DDBJ whole genome shotgun (WGS) entry which is preliminary data.</text>
</comment>